<name>A0A8S1R7M0_9CILI</name>
<dbReference type="Proteomes" id="UP000692954">
    <property type="component" value="Unassembled WGS sequence"/>
</dbReference>
<dbReference type="OrthoDB" id="302319at2759"/>
<dbReference type="AlphaFoldDB" id="A0A8S1R7M0"/>
<proteinExistence type="predicted"/>
<sequence>MMNESFYRICFSTLKTLCELRLITDQEKIHLKQIVVHHQFYIPQNLDPHQLSSFFLFQIKMYRRELEIKTCELLIIDEETDEELA</sequence>
<comment type="caution">
    <text evidence="1">The sequence shown here is derived from an EMBL/GenBank/DDBJ whole genome shotgun (WGS) entry which is preliminary data.</text>
</comment>
<evidence type="ECO:0000313" key="1">
    <source>
        <dbReference type="EMBL" id="CAD8123324.1"/>
    </source>
</evidence>
<reference evidence="1" key="1">
    <citation type="submission" date="2021-01" db="EMBL/GenBank/DDBJ databases">
        <authorList>
            <consortium name="Genoscope - CEA"/>
            <person name="William W."/>
        </authorList>
    </citation>
    <scope>NUCLEOTIDE SEQUENCE</scope>
</reference>
<dbReference type="EMBL" id="CAJJDN010000144">
    <property type="protein sequence ID" value="CAD8123324.1"/>
    <property type="molecule type" value="Genomic_DNA"/>
</dbReference>
<protein>
    <submittedName>
        <fullName evidence="1">Uncharacterized protein</fullName>
    </submittedName>
</protein>
<accession>A0A8S1R7M0</accession>
<keyword evidence="2" id="KW-1185">Reference proteome</keyword>
<organism evidence="1 2">
    <name type="scientific">Paramecium sonneborni</name>
    <dbReference type="NCBI Taxonomy" id="65129"/>
    <lineage>
        <taxon>Eukaryota</taxon>
        <taxon>Sar</taxon>
        <taxon>Alveolata</taxon>
        <taxon>Ciliophora</taxon>
        <taxon>Intramacronucleata</taxon>
        <taxon>Oligohymenophorea</taxon>
        <taxon>Peniculida</taxon>
        <taxon>Parameciidae</taxon>
        <taxon>Paramecium</taxon>
    </lineage>
</organism>
<gene>
    <name evidence="1" type="ORF">PSON_ATCC_30995.1.T1440034</name>
</gene>
<evidence type="ECO:0000313" key="2">
    <source>
        <dbReference type="Proteomes" id="UP000692954"/>
    </source>
</evidence>